<feature type="compositionally biased region" description="Basic and acidic residues" evidence="1">
    <location>
        <begin position="846"/>
        <end position="863"/>
    </location>
</feature>
<gene>
    <name evidence="3" type="ORF">B0A49_08827</name>
</gene>
<feature type="region of interest" description="Disordered" evidence="1">
    <location>
        <begin position="655"/>
        <end position="1011"/>
    </location>
</feature>
<dbReference type="PANTHER" id="PTHR14905:SF11">
    <property type="entry name" value="TINC (EUROFUNG)"/>
    <property type="match status" value="1"/>
</dbReference>
<evidence type="ECO:0008006" key="5">
    <source>
        <dbReference type="Google" id="ProtNLM"/>
    </source>
</evidence>
<feature type="compositionally biased region" description="Basic and acidic residues" evidence="1">
    <location>
        <begin position="872"/>
        <end position="893"/>
    </location>
</feature>
<keyword evidence="2" id="KW-0732">Signal</keyword>
<feature type="compositionally biased region" description="Gly residues" evidence="1">
    <location>
        <begin position="831"/>
        <end position="840"/>
    </location>
</feature>
<feature type="compositionally biased region" description="Acidic residues" evidence="1">
    <location>
        <begin position="778"/>
        <end position="790"/>
    </location>
</feature>
<feature type="region of interest" description="Disordered" evidence="1">
    <location>
        <begin position="565"/>
        <end position="613"/>
    </location>
</feature>
<accession>A0A4U0WQR0</accession>
<feature type="chain" id="PRO_5020349647" description="Het-C-domain-containing protein" evidence="2">
    <location>
        <begin position="30"/>
        <end position="1011"/>
    </location>
</feature>
<feature type="compositionally biased region" description="Basic and acidic residues" evidence="1">
    <location>
        <begin position="697"/>
        <end position="709"/>
    </location>
</feature>
<dbReference type="InterPro" id="IPR010816">
    <property type="entry name" value="Het-C"/>
</dbReference>
<feature type="compositionally biased region" description="Basic residues" evidence="1">
    <location>
        <begin position="796"/>
        <end position="814"/>
    </location>
</feature>
<protein>
    <recommendedName>
        <fullName evidence="5">Het-C-domain-containing protein</fullName>
    </recommendedName>
</protein>
<feature type="compositionally biased region" description="Low complexity" evidence="1">
    <location>
        <begin position="583"/>
        <end position="596"/>
    </location>
</feature>
<dbReference type="STRING" id="331657.A0A4U0WQR0"/>
<proteinExistence type="predicted"/>
<name>A0A4U0WQR0_9PEZI</name>
<feature type="compositionally biased region" description="Polar residues" evidence="1">
    <location>
        <begin position="655"/>
        <end position="668"/>
    </location>
</feature>
<feature type="signal peptide" evidence="2">
    <location>
        <begin position="1"/>
        <end position="29"/>
    </location>
</feature>
<dbReference type="EMBL" id="NAJN01001140">
    <property type="protein sequence ID" value="TKA65431.1"/>
    <property type="molecule type" value="Genomic_DNA"/>
</dbReference>
<reference evidence="3 4" key="1">
    <citation type="submission" date="2017-03" db="EMBL/GenBank/DDBJ databases">
        <title>Genomes of endolithic fungi from Antarctica.</title>
        <authorList>
            <person name="Coleine C."/>
            <person name="Masonjones S."/>
            <person name="Stajich J.E."/>
        </authorList>
    </citation>
    <scope>NUCLEOTIDE SEQUENCE [LARGE SCALE GENOMIC DNA]</scope>
    <source>
        <strain evidence="3 4">CCFEE 5187</strain>
    </source>
</reference>
<dbReference type="InterPro" id="IPR052577">
    <property type="entry name" value="VWA7"/>
</dbReference>
<evidence type="ECO:0000256" key="2">
    <source>
        <dbReference type="SAM" id="SignalP"/>
    </source>
</evidence>
<dbReference type="Pfam" id="PF07217">
    <property type="entry name" value="Het-C"/>
    <property type="match status" value="1"/>
</dbReference>
<dbReference type="PANTHER" id="PTHR14905">
    <property type="entry name" value="NG37"/>
    <property type="match status" value="1"/>
</dbReference>
<feature type="compositionally biased region" description="Basic and acidic residues" evidence="1">
    <location>
        <begin position="565"/>
        <end position="577"/>
    </location>
</feature>
<feature type="compositionally biased region" description="Basic and acidic residues" evidence="1">
    <location>
        <begin position="735"/>
        <end position="749"/>
    </location>
</feature>
<sequence>MAYSRPSISLLLPCLILIVLLARPSYAFGAGNIASTANIEGQNWRHGDIEDTLLTLLMSRAAGGKKFSKMDVKRVYFGNWLRDYSQAVDVGTVKYVSAEAIRILLWVLGFMSFGYGTKESEVTTQRLGCYRPEEHIDNPKDYADNIDARQYDRRLRGPIDERRELSIDERTGLKHYIASEDRGITTSAGLVRNLFGRSIQLGRQYARSGNKADLYEALRLLGTGCHCLEDYSAHSNYTELALIELGEHGVFPHVGRRTQVRLQGARQPVYPIVTGTFGGVDFLHSVMGEFSDKATQTELQELEGTIQGSTNQDTSILKNLLNQLPSGLFGDADQAGKADELQANAAAAQMQNMNITPKRPEAFTQQLDMITKQIYPVMEFHDQIMQSLTETIENIPILPELIEQITDQINIFVFSLLAPFVLPIIKQVKTELNTGSSEIIESSREKQHIVFHDDSSSDPTHSMLSKDHFSNILNEPAGKVASQVLKWVVPQLIACWDDERIDVNRTLNRIVTGVFHHPALANYGDDGARDGRQLMFGVVAQWWQEKSQREKNDLRDKLSREGVENGRNHKEGVHDSGHGCGGLSQALGGQSQSGYGARPSSGRPSPGFDQVGSMAGEAIGGGVLGSVVGGLVGGVGATLLGSAFEGAKTQHYQNQGYTQDGSYTQSYAETGHRPAVQGQPERYGQAEYKQTQYPSGGRREEYQRFEQDGRTGQAGYGFEQSVETRPTHGGGYEQTTERRYEKPGGRWESEVQTEGVRPGGQHYAHGSKHHGSEYGKEDSDDGDDDDDEDDEVKRDRKERKRREKEDKRRHKKGKSYGEQEDSDDEKKNRHSGGGYGGGSSGNQDYYYERQQREERERLESGHSHHERKHSPRREEHVSGYAAERKHSPRRDEYAGGYAAERPSSRGSGGARRLGGFEDERAQAGYGSAGYERERPVYGAGAGSDRERPAYGAGLDREQPAYGGRAGFQGRAAGYGEPQEERVPGAFGAEDEYEEEPRQQYGNQGGGYGRGW</sequence>
<feature type="compositionally biased region" description="Gly residues" evidence="1">
    <location>
        <begin position="1002"/>
        <end position="1011"/>
    </location>
</feature>
<evidence type="ECO:0000256" key="1">
    <source>
        <dbReference type="SAM" id="MobiDB-lite"/>
    </source>
</evidence>
<keyword evidence="4" id="KW-1185">Reference proteome</keyword>
<comment type="caution">
    <text evidence="3">The sequence shown here is derived from an EMBL/GenBank/DDBJ whole genome shotgun (WGS) entry which is preliminary data.</text>
</comment>
<evidence type="ECO:0000313" key="3">
    <source>
        <dbReference type="EMBL" id="TKA65431.1"/>
    </source>
</evidence>
<organism evidence="3 4">
    <name type="scientific">Cryomyces minteri</name>
    <dbReference type="NCBI Taxonomy" id="331657"/>
    <lineage>
        <taxon>Eukaryota</taxon>
        <taxon>Fungi</taxon>
        <taxon>Dikarya</taxon>
        <taxon>Ascomycota</taxon>
        <taxon>Pezizomycotina</taxon>
        <taxon>Dothideomycetes</taxon>
        <taxon>Dothideomycetes incertae sedis</taxon>
        <taxon>Cryomyces</taxon>
    </lineage>
</organism>
<dbReference type="AlphaFoldDB" id="A0A4U0WQR0"/>
<dbReference type="Proteomes" id="UP000308768">
    <property type="component" value="Unassembled WGS sequence"/>
</dbReference>
<evidence type="ECO:0000313" key="4">
    <source>
        <dbReference type="Proteomes" id="UP000308768"/>
    </source>
</evidence>
<feature type="compositionally biased region" description="Basic and acidic residues" evidence="1">
    <location>
        <begin position="943"/>
        <end position="958"/>
    </location>
</feature>
<dbReference type="OrthoDB" id="2506204at2759"/>